<dbReference type="KEGG" id="mseo:MSEO_17180"/>
<dbReference type="PROSITE" id="PS51257">
    <property type="entry name" value="PROKAR_LIPOPROTEIN"/>
    <property type="match status" value="1"/>
</dbReference>
<gene>
    <name evidence="3" type="ORF">MSEO_17180</name>
</gene>
<sequence>MTMVRILGVGMAFAAALSVVTACGGKESTSSSSSSSKTTSSSSTTTSSSAASTTSSAPPSGVAPLGDYTYLLLQTSDIGIDVATTGPPVQNPGGVAGAGVTFTNPDRSRTIDDLVVVFTDPTTAARQAKERGQSFGKYVTGAPQPFEVGTNGLIAVGTSPDNSKSVTYVTFAEGRVGVDLEFDSPPNDPAPRDVVLDMAGKQDQIVKDRLPG</sequence>
<proteinExistence type="predicted"/>
<feature type="signal peptide" evidence="2">
    <location>
        <begin position="1"/>
        <end position="22"/>
    </location>
</feature>
<accession>A0A7I7NXP4</accession>
<dbReference type="Proteomes" id="UP000466632">
    <property type="component" value="Chromosome"/>
</dbReference>
<organism evidence="3 4">
    <name type="scientific">Mycobacterium seoulense</name>
    <dbReference type="NCBI Taxonomy" id="386911"/>
    <lineage>
        <taxon>Bacteria</taxon>
        <taxon>Bacillati</taxon>
        <taxon>Actinomycetota</taxon>
        <taxon>Actinomycetes</taxon>
        <taxon>Mycobacteriales</taxon>
        <taxon>Mycobacteriaceae</taxon>
        <taxon>Mycobacterium</taxon>
    </lineage>
</organism>
<evidence type="ECO:0000256" key="1">
    <source>
        <dbReference type="SAM" id="MobiDB-lite"/>
    </source>
</evidence>
<feature type="compositionally biased region" description="Low complexity" evidence="1">
    <location>
        <begin position="28"/>
        <end position="57"/>
    </location>
</feature>
<keyword evidence="4" id="KW-1185">Reference proteome</keyword>
<reference evidence="3 4" key="1">
    <citation type="journal article" date="2019" name="Emerg. Microbes Infect.">
        <title>Comprehensive subspecies identification of 175 nontuberculous mycobacteria species based on 7547 genomic profiles.</title>
        <authorList>
            <person name="Matsumoto Y."/>
            <person name="Kinjo T."/>
            <person name="Motooka D."/>
            <person name="Nabeya D."/>
            <person name="Jung N."/>
            <person name="Uechi K."/>
            <person name="Horii T."/>
            <person name="Iida T."/>
            <person name="Fujita J."/>
            <person name="Nakamura S."/>
        </authorList>
    </citation>
    <scope>NUCLEOTIDE SEQUENCE [LARGE SCALE GENOMIC DNA]</scope>
    <source>
        <strain evidence="3 4">JCM 16018</strain>
    </source>
</reference>
<feature type="region of interest" description="Disordered" evidence="1">
    <location>
        <begin position="26"/>
        <end position="59"/>
    </location>
</feature>
<evidence type="ECO:0000313" key="4">
    <source>
        <dbReference type="Proteomes" id="UP000466632"/>
    </source>
</evidence>
<protein>
    <recommendedName>
        <fullName evidence="5">Lipoprotein</fullName>
    </recommendedName>
</protein>
<keyword evidence="2" id="KW-0732">Signal</keyword>
<dbReference type="RefSeq" id="WP_163678610.1">
    <property type="nucleotide sequence ID" value="NZ_AP022582.1"/>
</dbReference>
<evidence type="ECO:0008006" key="5">
    <source>
        <dbReference type="Google" id="ProtNLM"/>
    </source>
</evidence>
<feature type="chain" id="PRO_5038425194" description="Lipoprotein" evidence="2">
    <location>
        <begin position="23"/>
        <end position="212"/>
    </location>
</feature>
<dbReference type="EMBL" id="AP022582">
    <property type="protein sequence ID" value="BBY01219.1"/>
    <property type="molecule type" value="Genomic_DNA"/>
</dbReference>
<dbReference type="AlphaFoldDB" id="A0A7I7NXP4"/>
<evidence type="ECO:0000313" key="3">
    <source>
        <dbReference type="EMBL" id="BBY01219.1"/>
    </source>
</evidence>
<name>A0A7I7NXP4_9MYCO</name>
<evidence type="ECO:0000256" key="2">
    <source>
        <dbReference type="SAM" id="SignalP"/>
    </source>
</evidence>